<feature type="region of interest" description="Disordered" evidence="1">
    <location>
        <begin position="282"/>
        <end position="301"/>
    </location>
</feature>
<dbReference type="InterPro" id="IPR036737">
    <property type="entry name" value="OmpA-like_sf"/>
</dbReference>
<evidence type="ECO:0000313" key="5">
    <source>
        <dbReference type="EMBL" id="SVA06970.1"/>
    </source>
</evidence>
<feature type="domain" description="OmpA-like" evidence="4">
    <location>
        <begin position="161"/>
        <end position="279"/>
    </location>
</feature>
<proteinExistence type="predicted"/>
<keyword evidence="2" id="KW-0812">Transmembrane</keyword>
<evidence type="ECO:0000259" key="4">
    <source>
        <dbReference type="PROSITE" id="PS51123"/>
    </source>
</evidence>
<feature type="compositionally biased region" description="Polar residues" evidence="1">
    <location>
        <begin position="292"/>
        <end position="301"/>
    </location>
</feature>
<dbReference type="PROSITE" id="PS51123">
    <property type="entry name" value="OMPA_2"/>
    <property type="match status" value="1"/>
</dbReference>
<evidence type="ECO:0008006" key="6">
    <source>
        <dbReference type="Google" id="ProtNLM"/>
    </source>
</evidence>
<dbReference type="InterPro" id="IPR050330">
    <property type="entry name" value="Bact_OuterMem_StrucFunc"/>
</dbReference>
<keyword evidence="2" id="KW-1133">Transmembrane helix</keyword>
<gene>
    <name evidence="5" type="ORF">METZ01_LOCUS59824</name>
</gene>
<dbReference type="Gene3D" id="3.30.1330.60">
    <property type="entry name" value="OmpA-like domain"/>
    <property type="match status" value="1"/>
</dbReference>
<dbReference type="PROSITE" id="PS50914">
    <property type="entry name" value="BON"/>
    <property type="match status" value="1"/>
</dbReference>
<organism evidence="5">
    <name type="scientific">marine metagenome</name>
    <dbReference type="NCBI Taxonomy" id="408172"/>
    <lineage>
        <taxon>unclassified sequences</taxon>
        <taxon>metagenomes</taxon>
        <taxon>ecological metagenomes</taxon>
    </lineage>
</organism>
<keyword evidence="2" id="KW-0472">Membrane</keyword>
<evidence type="ECO:0000256" key="1">
    <source>
        <dbReference type="SAM" id="MobiDB-lite"/>
    </source>
</evidence>
<dbReference type="PANTHER" id="PTHR30329">
    <property type="entry name" value="STATOR ELEMENT OF FLAGELLAR MOTOR COMPLEX"/>
    <property type="match status" value="1"/>
</dbReference>
<dbReference type="PANTHER" id="PTHR30329:SF21">
    <property type="entry name" value="LIPOPROTEIN YIAD-RELATED"/>
    <property type="match status" value="1"/>
</dbReference>
<dbReference type="AlphaFoldDB" id="A0A381SSJ1"/>
<protein>
    <recommendedName>
        <fullName evidence="6">OmpA-like domain-containing protein</fullName>
    </recommendedName>
</protein>
<dbReference type="EMBL" id="UINC01003512">
    <property type="protein sequence ID" value="SVA06970.1"/>
    <property type="molecule type" value="Genomic_DNA"/>
</dbReference>
<evidence type="ECO:0000256" key="2">
    <source>
        <dbReference type="SAM" id="Phobius"/>
    </source>
</evidence>
<evidence type="ECO:0000259" key="3">
    <source>
        <dbReference type="PROSITE" id="PS50914"/>
    </source>
</evidence>
<dbReference type="InterPro" id="IPR007055">
    <property type="entry name" value="BON_dom"/>
</dbReference>
<dbReference type="InterPro" id="IPR006665">
    <property type="entry name" value="OmpA-like"/>
</dbReference>
<feature type="region of interest" description="Disordered" evidence="1">
    <location>
        <begin position="1"/>
        <end position="26"/>
    </location>
</feature>
<feature type="compositionally biased region" description="Basic and acidic residues" evidence="1">
    <location>
        <begin position="7"/>
        <end position="16"/>
    </location>
</feature>
<name>A0A381SSJ1_9ZZZZ</name>
<reference evidence="5" key="1">
    <citation type="submission" date="2018-05" db="EMBL/GenBank/DDBJ databases">
        <authorList>
            <person name="Lanie J.A."/>
            <person name="Ng W.-L."/>
            <person name="Kazmierczak K.M."/>
            <person name="Andrzejewski T.M."/>
            <person name="Davidsen T.M."/>
            <person name="Wayne K.J."/>
            <person name="Tettelin H."/>
            <person name="Glass J.I."/>
            <person name="Rusch D."/>
            <person name="Podicherti R."/>
            <person name="Tsui H.-C.T."/>
            <person name="Winkler M.E."/>
        </authorList>
    </citation>
    <scope>NUCLEOTIDE SEQUENCE</scope>
</reference>
<dbReference type="CDD" id="cd07185">
    <property type="entry name" value="OmpA_C-like"/>
    <property type="match status" value="1"/>
</dbReference>
<dbReference type="Pfam" id="PF00691">
    <property type="entry name" value="OmpA"/>
    <property type="match status" value="1"/>
</dbReference>
<dbReference type="SUPFAM" id="SSF103088">
    <property type="entry name" value="OmpA-like"/>
    <property type="match status" value="1"/>
</dbReference>
<feature type="transmembrane region" description="Helical" evidence="2">
    <location>
        <begin position="39"/>
        <end position="61"/>
    </location>
</feature>
<feature type="domain" description="BON" evidence="3">
    <location>
        <begin position="67"/>
        <end position="136"/>
    </location>
</feature>
<sequence length="301" mass="32120">MVTGGLRDPRDRRSRDFGPAFGLGRRSSRARRSTPLDLFGGRSTWIALVVLVPIFVVIALGSSGPAEDGATEQDLLATVQGSMVQAGLPTVKVRVVDWMVILEGRVATSELKEAAERVAFAQADVISVQNRLYVPPPVVDTVTTTTVPDLPAALADLVLQSRLSTVAAHPPIQFESGGDRITLESVPTLDRLADFLLFEPAIRVQIIGHTDSDEKVPGDNLLLSAIRAEAVRTQLLARGVEPERLVTLGMGHTDPIADNITKTGKAANRRIEFLLLREGEVGLPAPAEPTGDGSTEADTGD</sequence>
<accession>A0A381SSJ1</accession>
<dbReference type="Pfam" id="PF04972">
    <property type="entry name" value="BON"/>
    <property type="match status" value="1"/>
</dbReference>